<keyword evidence="2" id="KW-0804">Transcription</keyword>
<dbReference type="PANTHER" id="PTHR11618:SF13">
    <property type="entry name" value="TRANSCRIPTION INITIATION FACTOR IIB"/>
    <property type="match status" value="1"/>
</dbReference>
<evidence type="ECO:0000256" key="2">
    <source>
        <dbReference type="ARBA" id="ARBA00023163"/>
    </source>
</evidence>
<accession>A0A0F9V5J3</accession>
<dbReference type="InterPro" id="IPR013763">
    <property type="entry name" value="Cyclin-like_dom"/>
</dbReference>
<feature type="domain" description="Cyclin-like" evidence="3">
    <location>
        <begin position="63"/>
        <end position="144"/>
    </location>
</feature>
<proteinExistence type="predicted"/>
<keyword evidence="1" id="KW-0805">Transcription regulation</keyword>
<name>A0A0F9V5J3_9ZZZZ</name>
<dbReference type="PANTHER" id="PTHR11618">
    <property type="entry name" value="TRANSCRIPTION INITIATION FACTOR IIB-RELATED"/>
    <property type="match status" value="1"/>
</dbReference>
<evidence type="ECO:0000313" key="4">
    <source>
        <dbReference type="EMBL" id="KKN61163.1"/>
    </source>
</evidence>
<dbReference type="InterPro" id="IPR036915">
    <property type="entry name" value="Cyclin-like_sf"/>
</dbReference>
<evidence type="ECO:0000259" key="3">
    <source>
        <dbReference type="SMART" id="SM00385"/>
    </source>
</evidence>
<protein>
    <recommendedName>
        <fullName evidence="3">Cyclin-like domain-containing protein</fullName>
    </recommendedName>
</protein>
<sequence>MFSSEEMRLRGQNGGFHTLFTPNLSFHTKINIDETPDYNFKRIAKLDTYTHGGKVRNLLSATRELKKMSSTVHLPNPIRESAMLLYRKALKRDLIRGRSITGMICACLYYACRNHKSPISFQELVKESFTNARRIMNFYQLLVKEFELKVPPLEPTLFVSRFINELQLSIEIEKRVLCVLKNLPFNFINGKEPKSLIAAIIYSIGKKEKIKITQKTLAKITGTCEVSIRYKAKEIEKFL</sequence>
<dbReference type="InterPro" id="IPR000812">
    <property type="entry name" value="TFIIB"/>
</dbReference>
<organism evidence="4">
    <name type="scientific">marine sediment metagenome</name>
    <dbReference type="NCBI Taxonomy" id="412755"/>
    <lineage>
        <taxon>unclassified sequences</taxon>
        <taxon>metagenomes</taxon>
        <taxon>ecological metagenomes</taxon>
    </lineage>
</organism>
<comment type="caution">
    <text evidence="4">The sequence shown here is derived from an EMBL/GenBank/DDBJ whole genome shotgun (WGS) entry which is preliminary data.</text>
</comment>
<dbReference type="Pfam" id="PF00382">
    <property type="entry name" value="TFIIB"/>
    <property type="match status" value="2"/>
</dbReference>
<dbReference type="Gene3D" id="1.10.472.10">
    <property type="entry name" value="Cyclin-like"/>
    <property type="match status" value="1"/>
</dbReference>
<dbReference type="EMBL" id="LAZR01000668">
    <property type="protein sequence ID" value="KKN61163.1"/>
    <property type="molecule type" value="Genomic_DNA"/>
</dbReference>
<evidence type="ECO:0000256" key="1">
    <source>
        <dbReference type="ARBA" id="ARBA00023015"/>
    </source>
</evidence>
<reference evidence="4" key="1">
    <citation type="journal article" date="2015" name="Nature">
        <title>Complex archaea that bridge the gap between prokaryotes and eukaryotes.</title>
        <authorList>
            <person name="Spang A."/>
            <person name="Saw J.H."/>
            <person name="Jorgensen S.L."/>
            <person name="Zaremba-Niedzwiedzka K."/>
            <person name="Martijn J."/>
            <person name="Lind A.E."/>
            <person name="van Eijk R."/>
            <person name="Schleper C."/>
            <person name="Guy L."/>
            <person name="Ettema T.J."/>
        </authorList>
    </citation>
    <scope>NUCLEOTIDE SEQUENCE</scope>
</reference>
<gene>
    <name evidence="4" type="ORF">LCGC14_0524580</name>
</gene>
<dbReference type="Gene3D" id="1.10.472.170">
    <property type="match status" value="1"/>
</dbReference>
<dbReference type="SUPFAM" id="SSF47954">
    <property type="entry name" value="Cyclin-like"/>
    <property type="match status" value="2"/>
</dbReference>
<feature type="domain" description="Cyclin-like" evidence="3">
    <location>
        <begin position="157"/>
        <end position="237"/>
    </location>
</feature>
<dbReference type="PRINTS" id="PR00685">
    <property type="entry name" value="TIFACTORIIB"/>
</dbReference>
<dbReference type="GO" id="GO:0017025">
    <property type="term" value="F:TBP-class protein binding"/>
    <property type="evidence" value="ECO:0007669"/>
    <property type="project" value="InterPro"/>
</dbReference>
<dbReference type="SMART" id="SM00385">
    <property type="entry name" value="CYCLIN"/>
    <property type="match status" value="2"/>
</dbReference>
<dbReference type="GO" id="GO:0097550">
    <property type="term" value="C:transcription preinitiation complex"/>
    <property type="evidence" value="ECO:0007669"/>
    <property type="project" value="TreeGrafter"/>
</dbReference>
<dbReference type="GO" id="GO:0070897">
    <property type="term" value="P:transcription preinitiation complex assembly"/>
    <property type="evidence" value="ECO:0007669"/>
    <property type="project" value="InterPro"/>
</dbReference>
<dbReference type="InterPro" id="IPR013150">
    <property type="entry name" value="TFIIB_cyclin"/>
</dbReference>
<dbReference type="AlphaFoldDB" id="A0A0F9V5J3"/>